<evidence type="ECO:0008006" key="4">
    <source>
        <dbReference type="Google" id="ProtNLM"/>
    </source>
</evidence>
<dbReference type="RefSeq" id="WP_184791514.1">
    <property type="nucleotide sequence ID" value="NZ_BONT01000060.1"/>
</dbReference>
<keyword evidence="1" id="KW-0472">Membrane</keyword>
<feature type="transmembrane region" description="Helical" evidence="1">
    <location>
        <begin position="7"/>
        <end position="28"/>
    </location>
</feature>
<reference evidence="2 3" key="1">
    <citation type="submission" date="2020-08" db="EMBL/GenBank/DDBJ databases">
        <title>Genomic Encyclopedia of Type Strains, Phase IV (KMG-IV): sequencing the most valuable type-strain genomes for metagenomic binning, comparative biology and taxonomic classification.</title>
        <authorList>
            <person name="Goeker M."/>
        </authorList>
    </citation>
    <scope>NUCLEOTIDE SEQUENCE [LARGE SCALE GENOMIC DNA]</scope>
    <source>
        <strain evidence="2 3">YIM 65646</strain>
    </source>
</reference>
<protein>
    <recommendedName>
        <fullName evidence="4">DUF998 domain-containing protein</fullName>
    </recommendedName>
</protein>
<dbReference type="EMBL" id="JACHGT010000018">
    <property type="protein sequence ID" value="MBB6038730.1"/>
    <property type="molecule type" value="Genomic_DNA"/>
</dbReference>
<gene>
    <name evidence="2" type="ORF">HNR73_006616</name>
</gene>
<evidence type="ECO:0000313" key="2">
    <source>
        <dbReference type="EMBL" id="MBB6038730.1"/>
    </source>
</evidence>
<comment type="caution">
    <text evidence="2">The sequence shown here is derived from an EMBL/GenBank/DDBJ whole genome shotgun (WGS) entry which is preliminary data.</text>
</comment>
<feature type="transmembrane region" description="Helical" evidence="1">
    <location>
        <begin position="53"/>
        <end position="73"/>
    </location>
</feature>
<keyword evidence="1" id="KW-1133">Transmembrane helix</keyword>
<keyword evidence="1" id="KW-0812">Transmembrane</keyword>
<feature type="transmembrane region" description="Helical" evidence="1">
    <location>
        <begin position="85"/>
        <end position="108"/>
    </location>
</feature>
<organism evidence="2 3">
    <name type="scientific">Phytomonospora endophytica</name>
    <dbReference type="NCBI Taxonomy" id="714109"/>
    <lineage>
        <taxon>Bacteria</taxon>
        <taxon>Bacillati</taxon>
        <taxon>Actinomycetota</taxon>
        <taxon>Actinomycetes</taxon>
        <taxon>Micromonosporales</taxon>
        <taxon>Micromonosporaceae</taxon>
        <taxon>Phytomonospora</taxon>
    </lineage>
</organism>
<dbReference type="AlphaFoldDB" id="A0A841G3P0"/>
<sequence length="127" mass="13049">MRNGRVLIYAGLPVVGAFAAGLVGAVLIGDGTYPSPFAAQDEIIGWLSGNAPAARLMSVTQLVSALALLVFGARLAESLRSRGSGAYAAVTQSAGVAAAVMLALSALLEWVAVRPDVLAAGWRRWRA</sequence>
<keyword evidence="3" id="KW-1185">Reference proteome</keyword>
<evidence type="ECO:0000256" key="1">
    <source>
        <dbReference type="SAM" id="Phobius"/>
    </source>
</evidence>
<proteinExistence type="predicted"/>
<evidence type="ECO:0000313" key="3">
    <source>
        <dbReference type="Proteomes" id="UP000548476"/>
    </source>
</evidence>
<accession>A0A841G3P0</accession>
<name>A0A841G3P0_9ACTN</name>
<dbReference type="Proteomes" id="UP000548476">
    <property type="component" value="Unassembled WGS sequence"/>
</dbReference>